<feature type="transmembrane region" description="Helical" evidence="6">
    <location>
        <begin position="146"/>
        <end position="165"/>
    </location>
</feature>
<organism evidence="7 8">
    <name type="scientific">Usitatibacter palustris</name>
    <dbReference type="NCBI Taxonomy" id="2732487"/>
    <lineage>
        <taxon>Bacteria</taxon>
        <taxon>Pseudomonadati</taxon>
        <taxon>Pseudomonadota</taxon>
        <taxon>Betaproteobacteria</taxon>
        <taxon>Nitrosomonadales</taxon>
        <taxon>Usitatibacteraceae</taxon>
        <taxon>Usitatibacter</taxon>
    </lineage>
</organism>
<evidence type="ECO:0000256" key="5">
    <source>
        <dbReference type="ARBA" id="ARBA00023136"/>
    </source>
</evidence>
<feature type="transmembrane region" description="Helical" evidence="6">
    <location>
        <begin position="116"/>
        <end position="134"/>
    </location>
</feature>
<accession>A0A6M4HB08</accession>
<dbReference type="GO" id="GO:0033013">
    <property type="term" value="P:tetrapyrrole metabolic process"/>
    <property type="evidence" value="ECO:0007669"/>
    <property type="project" value="UniProtKB-ARBA"/>
</dbReference>
<feature type="transmembrane region" description="Helical" evidence="6">
    <location>
        <begin position="92"/>
        <end position="110"/>
    </location>
</feature>
<proteinExistence type="inferred from homology"/>
<dbReference type="PIRSF" id="PIRSF005859">
    <property type="entry name" value="PBR"/>
    <property type="match status" value="1"/>
</dbReference>
<reference evidence="7 8" key="1">
    <citation type="submission" date="2020-04" db="EMBL/GenBank/DDBJ databases">
        <title>Usitatibacter rugosus gen. nov., sp. nov. and Usitatibacter palustris sp. nov., novel members of Usitatibacteraceae fam. nov. within the order Nitrosomonadales isolated from soil.</title>
        <authorList>
            <person name="Huber K.J."/>
            <person name="Neumann-Schaal M."/>
            <person name="Geppert A."/>
            <person name="Luckner M."/>
            <person name="Wanner G."/>
            <person name="Overmann J."/>
        </authorList>
    </citation>
    <scope>NUCLEOTIDE SEQUENCE [LARGE SCALE GENOMIC DNA]</scope>
    <source>
        <strain evidence="7 8">Swamp67</strain>
    </source>
</reference>
<dbReference type="CDD" id="cd15904">
    <property type="entry name" value="TSPO_MBR"/>
    <property type="match status" value="1"/>
</dbReference>
<protein>
    <submittedName>
        <fullName evidence="7">Tryptophan-rich sensory protein</fullName>
    </submittedName>
</protein>
<gene>
    <name evidence="7" type="primary">tspO</name>
    <name evidence="7" type="ORF">DSM104440_03602</name>
</gene>
<comment type="subcellular location">
    <subcellularLocation>
        <location evidence="1">Membrane</location>
        <topology evidence="1">Multi-pass membrane protein</topology>
    </subcellularLocation>
</comment>
<evidence type="ECO:0000313" key="7">
    <source>
        <dbReference type="EMBL" id="QJR16766.1"/>
    </source>
</evidence>
<dbReference type="FunFam" id="1.20.1260.100:FF:000001">
    <property type="entry name" value="translocator protein 2"/>
    <property type="match status" value="1"/>
</dbReference>
<keyword evidence="8" id="KW-1185">Reference proteome</keyword>
<dbReference type="GO" id="GO:0016020">
    <property type="term" value="C:membrane"/>
    <property type="evidence" value="ECO:0007669"/>
    <property type="project" value="UniProtKB-SubCell"/>
</dbReference>
<dbReference type="InterPro" id="IPR004307">
    <property type="entry name" value="TspO_MBR"/>
</dbReference>
<keyword evidence="3 6" id="KW-0812">Transmembrane</keyword>
<feature type="transmembrane region" description="Helical" evidence="6">
    <location>
        <begin position="16"/>
        <end position="37"/>
    </location>
</feature>
<evidence type="ECO:0000313" key="8">
    <source>
        <dbReference type="Proteomes" id="UP000503096"/>
    </source>
</evidence>
<evidence type="ECO:0000256" key="4">
    <source>
        <dbReference type="ARBA" id="ARBA00022989"/>
    </source>
</evidence>
<dbReference type="Gene3D" id="1.20.1260.100">
    <property type="entry name" value="TspO/MBR protein"/>
    <property type="match status" value="1"/>
</dbReference>
<dbReference type="InterPro" id="IPR038330">
    <property type="entry name" value="TspO/MBR-related_sf"/>
</dbReference>
<evidence type="ECO:0000256" key="3">
    <source>
        <dbReference type="ARBA" id="ARBA00022692"/>
    </source>
</evidence>
<comment type="similarity">
    <text evidence="2">Belongs to the TspO/BZRP family.</text>
</comment>
<dbReference type="EMBL" id="CP053073">
    <property type="protein sequence ID" value="QJR16766.1"/>
    <property type="molecule type" value="Genomic_DNA"/>
</dbReference>
<dbReference type="PANTHER" id="PTHR10057:SF0">
    <property type="entry name" value="TRANSLOCATOR PROTEIN"/>
    <property type="match status" value="1"/>
</dbReference>
<evidence type="ECO:0000256" key="2">
    <source>
        <dbReference type="ARBA" id="ARBA00007524"/>
    </source>
</evidence>
<name>A0A6M4HB08_9PROT</name>
<keyword evidence="5 6" id="KW-0472">Membrane</keyword>
<dbReference type="AlphaFoldDB" id="A0A6M4HB08"/>
<dbReference type="KEGG" id="upl:DSM104440_03602"/>
<dbReference type="Proteomes" id="UP000503096">
    <property type="component" value="Chromosome"/>
</dbReference>
<dbReference type="InParanoid" id="A0A6M4HB08"/>
<evidence type="ECO:0000256" key="6">
    <source>
        <dbReference type="SAM" id="Phobius"/>
    </source>
</evidence>
<evidence type="ECO:0000256" key="1">
    <source>
        <dbReference type="ARBA" id="ARBA00004141"/>
    </source>
</evidence>
<dbReference type="PANTHER" id="PTHR10057">
    <property type="entry name" value="PERIPHERAL-TYPE BENZODIAZEPINE RECEPTOR"/>
    <property type="match status" value="1"/>
</dbReference>
<keyword evidence="4 6" id="KW-1133">Transmembrane helix</keyword>
<feature type="transmembrane region" description="Helical" evidence="6">
    <location>
        <begin position="57"/>
        <end position="76"/>
    </location>
</feature>
<sequence>MASRPSREFAAPDLDLFSLIFWIFLCVGGGALLGAFFQPDAWFRALSDPPFAPPNAVFAPVWTVLYILMGVAMWRVERFARSVPARIRARRAFLTQLALNFAWTPVFFGLHQIELALVVIFLLWIAIGVTFYLFRRADRTAGWLIAPYWAWVTFATALNTGYAVLN</sequence>
<dbReference type="RefSeq" id="WP_171165169.1">
    <property type="nucleotide sequence ID" value="NZ_CP053073.1"/>
</dbReference>
<dbReference type="Pfam" id="PF03073">
    <property type="entry name" value="TspO_MBR"/>
    <property type="match status" value="1"/>
</dbReference>